<accession>A0A346PJK8</accession>
<dbReference type="Proteomes" id="UP000258613">
    <property type="component" value="Chromosome"/>
</dbReference>
<evidence type="ECO:0000313" key="6">
    <source>
        <dbReference type="Proteomes" id="UP000258707"/>
    </source>
</evidence>
<reference evidence="6" key="1">
    <citation type="submission" date="2017-10" db="EMBL/GenBank/DDBJ databases">
        <title>Phenotypic and genomic properties of facultatively anaerobic sulfur-reducing natronoarchaea from hypersaline soda lakes.</title>
        <authorList>
            <person name="Sorokin D.Y."/>
            <person name="Kublanov I.V."/>
            <person name="Roman P."/>
            <person name="Sinninghe Damste J.S."/>
            <person name="Golyshin P.N."/>
            <person name="Rojo D."/>
            <person name="Ciordia S."/>
            <person name="Mena Md.C."/>
            <person name="Ferrer M."/>
            <person name="Messina E."/>
            <person name="Smedile F."/>
            <person name="La Spada G."/>
            <person name="La Cono V."/>
            <person name="Yakimov M.M."/>
        </authorList>
    </citation>
    <scope>NUCLEOTIDE SEQUENCE [LARGE SCALE GENOMIC DNA]</scope>
    <source>
        <strain evidence="6">AArc1</strain>
    </source>
</reference>
<dbReference type="InterPro" id="IPR055974">
    <property type="entry name" value="DUF7552"/>
</dbReference>
<sequence length="298" mass="32341">MVGTTLDDIRRYVESLASDSGEYSLVCARTGDRPVPAVGLTFETRAIARAAARATEQYRAALRQYDPQVPYYDVIVCQRPFDGVGSGSFDGSGTARPTEERLHTEPSMIDFCHTVAGAVFEAVAASSHADVERAIMDTYFDVAESTTHPDELCLTLVESMATELDAALEPTAQLELLQSAATRLPPRRSNEVPIESTLLRLQTVTVLTAFSVEPTATDPTTGPWTVTLEEYAFGRSADRLVTLPFALELLRWRPRDGLAIAAVERLDDRPRGTWQVVVSPTEPSAASGLVYATSGCVP</sequence>
<dbReference type="KEGG" id="nan:AArc1_3410"/>
<dbReference type="InterPro" id="IPR055973">
    <property type="entry name" value="DUF7551"/>
</dbReference>
<proteinExistence type="predicted"/>
<accession>A0A346PV99</accession>
<reference evidence="4" key="3">
    <citation type="journal article" date="2019" name="Int. J. Syst. Evol. Microbiol.">
        <title>Natronolimnobius sulfurireducens sp. nov. and Halalkaliarchaeum desulfuricum gen. nov., sp. nov., the first sulfur-respiring alkaliphilic haloarchaea from hypersaline alkaline lakes.</title>
        <authorList>
            <person name="Sorokin D.Y."/>
            <person name="Yakimov M."/>
            <person name="Messina E."/>
            <person name="Merkel A.Y."/>
            <person name="Bale N.J."/>
            <person name="Sinninghe Damste J.S."/>
        </authorList>
    </citation>
    <scope>NUCLEOTIDE SEQUENCE</scope>
    <source>
        <strain evidence="4">AArc-Mg</strain>
        <strain evidence="3">AArc1</strain>
    </source>
</reference>
<gene>
    <name evidence="3" type="ORF">AArc1_3410</name>
    <name evidence="4" type="ORF">AArcMg_3470</name>
</gene>
<evidence type="ECO:0000313" key="5">
    <source>
        <dbReference type="Proteomes" id="UP000258613"/>
    </source>
</evidence>
<name>A0A346PV99_9EURY</name>
<evidence type="ECO:0000259" key="2">
    <source>
        <dbReference type="Pfam" id="PF24422"/>
    </source>
</evidence>
<evidence type="ECO:0000259" key="1">
    <source>
        <dbReference type="Pfam" id="PF24420"/>
    </source>
</evidence>
<dbReference type="Pfam" id="PF24420">
    <property type="entry name" value="DUF7551"/>
    <property type="match status" value="1"/>
</dbReference>
<dbReference type="OrthoDB" id="342580at2157"/>
<evidence type="ECO:0000313" key="3">
    <source>
        <dbReference type="EMBL" id="AXR79703.1"/>
    </source>
</evidence>
<dbReference type="Pfam" id="PF24422">
    <property type="entry name" value="DUF7552"/>
    <property type="match status" value="1"/>
</dbReference>
<reference evidence="5" key="2">
    <citation type="submission" date="2018-02" db="EMBL/GenBank/DDBJ databases">
        <title>Phenotypic and genomic properties of facultatively anaerobic sulfur-reducing natronoarchaea from hypersaline soda lakes.</title>
        <authorList>
            <person name="Sorokin D.Y."/>
            <person name="Kublanov I.V."/>
            <person name="Roman P."/>
            <person name="Sinninghe Damste J.S."/>
            <person name="Golyshin P.N."/>
            <person name="Rojo D."/>
            <person name="Ciordia S."/>
            <person name="Mena M.D.C."/>
            <person name="Ferrer M."/>
            <person name="Messina E."/>
            <person name="Smedile F."/>
            <person name="La Spada G."/>
            <person name="La Cono V."/>
            <person name="Yakimov M.M."/>
        </authorList>
    </citation>
    <scope>NUCLEOTIDE SEQUENCE [LARGE SCALE GENOMIC DNA]</scope>
    <source>
        <strain evidence="5">AArc-Mg</strain>
    </source>
</reference>
<dbReference type="RefSeq" id="WP_117365606.1">
    <property type="nucleotide sequence ID" value="NZ_CP024047.1"/>
</dbReference>
<dbReference type="EMBL" id="CP027033">
    <property type="protein sequence ID" value="AXR83444.1"/>
    <property type="molecule type" value="Genomic_DNA"/>
</dbReference>
<dbReference type="GeneID" id="37643955"/>
<dbReference type="KEGG" id="nag:AArcMg_3470"/>
<keyword evidence="5" id="KW-1185">Reference proteome</keyword>
<organism evidence="4 5">
    <name type="scientific">Natrarchaeobaculum sulfurireducens</name>
    <dbReference type="NCBI Taxonomy" id="2044521"/>
    <lineage>
        <taxon>Archaea</taxon>
        <taxon>Methanobacteriati</taxon>
        <taxon>Methanobacteriota</taxon>
        <taxon>Stenosarchaea group</taxon>
        <taxon>Halobacteria</taxon>
        <taxon>Halobacteriales</taxon>
        <taxon>Natrialbaceae</taxon>
        <taxon>Natrarchaeobaculum</taxon>
    </lineage>
</organism>
<feature type="domain" description="DUF7552" evidence="2">
    <location>
        <begin position="5"/>
        <end position="79"/>
    </location>
</feature>
<feature type="domain" description="DUF7551" evidence="1">
    <location>
        <begin position="108"/>
        <end position="292"/>
    </location>
</feature>
<dbReference type="EMBL" id="CP024047">
    <property type="protein sequence ID" value="AXR79703.1"/>
    <property type="molecule type" value="Genomic_DNA"/>
</dbReference>
<dbReference type="AlphaFoldDB" id="A0A346PV99"/>
<dbReference type="Proteomes" id="UP000258707">
    <property type="component" value="Chromosome"/>
</dbReference>
<protein>
    <submittedName>
        <fullName evidence="4">Uncharacterized protein</fullName>
    </submittedName>
</protein>
<evidence type="ECO:0000313" key="4">
    <source>
        <dbReference type="EMBL" id="AXR83444.1"/>
    </source>
</evidence>